<dbReference type="GO" id="GO:0005886">
    <property type="term" value="C:plasma membrane"/>
    <property type="evidence" value="ECO:0007669"/>
    <property type="project" value="TreeGrafter"/>
</dbReference>
<feature type="compositionally biased region" description="Basic and acidic residues" evidence="1">
    <location>
        <begin position="649"/>
        <end position="659"/>
    </location>
</feature>
<evidence type="ECO:0000256" key="3">
    <source>
        <dbReference type="SAM" id="SignalP"/>
    </source>
</evidence>
<organism evidence="4 5">
    <name type="scientific">Quercus rubra</name>
    <name type="common">Northern red oak</name>
    <name type="synonym">Quercus borealis</name>
    <dbReference type="NCBI Taxonomy" id="3512"/>
    <lineage>
        <taxon>Eukaryota</taxon>
        <taxon>Viridiplantae</taxon>
        <taxon>Streptophyta</taxon>
        <taxon>Embryophyta</taxon>
        <taxon>Tracheophyta</taxon>
        <taxon>Spermatophyta</taxon>
        <taxon>Magnoliopsida</taxon>
        <taxon>eudicotyledons</taxon>
        <taxon>Gunneridae</taxon>
        <taxon>Pentapetalae</taxon>
        <taxon>rosids</taxon>
        <taxon>fabids</taxon>
        <taxon>Fagales</taxon>
        <taxon>Fagaceae</taxon>
        <taxon>Quercus</taxon>
    </lineage>
</organism>
<keyword evidence="2" id="KW-1133">Transmembrane helix</keyword>
<keyword evidence="2" id="KW-0812">Transmembrane</keyword>
<feature type="signal peptide" evidence="3">
    <location>
        <begin position="1"/>
        <end position="18"/>
    </location>
</feature>
<name>A0AAN7JCY4_QUERU</name>
<dbReference type="InterPro" id="IPR018391">
    <property type="entry name" value="PQQ_b-propeller_rpt"/>
</dbReference>
<evidence type="ECO:0000313" key="4">
    <source>
        <dbReference type="EMBL" id="KAK4606220.1"/>
    </source>
</evidence>
<accession>A0AAN7JCY4</accession>
<feature type="chain" id="PRO_5042810190" description="Protein GAMETE EXPRESSED 3" evidence="3">
    <location>
        <begin position="19"/>
        <end position="679"/>
    </location>
</feature>
<evidence type="ECO:0000256" key="2">
    <source>
        <dbReference type="SAM" id="Phobius"/>
    </source>
</evidence>
<feature type="transmembrane region" description="Helical" evidence="2">
    <location>
        <begin position="441"/>
        <end position="466"/>
    </location>
</feature>
<keyword evidence="2" id="KW-0472">Membrane</keyword>
<comment type="caution">
    <text evidence="4">The sequence shown here is derived from an EMBL/GenBank/DDBJ whole genome shotgun (WGS) entry which is preliminary data.</text>
</comment>
<reference evidence="4 5" key="1">
    <citation type="journal article" date="2023" name="G3 (Bethesda)">
        <title>A haplotype-resolved chromosome-scale genome for Quercus rubra L. provides insights into the genetics of adaptive traits for red oak species.</title>
        <authorList>
            <person name="Kapoor B."/>
            <person name="Jenkins J."/>
            <person name="Schmutz J."/>
            <person name="Zhebentyayeva T."/>
            <person name="Kuelheim C."/>
            <person name="Coggeshall M."/>
            <person name="Heim C."/>
            <person name="Lasky J.R."/>
            <person name="Leites L."/>
            <person name="Islam-Faridi N."/>
            <person name="Romero-Severson J."/>
            <person name="DeLeo V.L."/>
            <person name="Lucas S.M."/>
            <person name="Lazic D."/>
            <person name="Gailing O."/>
            <person name="Carlson J."/>
            <person name="Staton M."/>
        </authorList>
    </citation>
    <scope>NUCLEOTIDE SEQUENCE [LARGE SCALE GENOMIC DNA]</scope>
    <source>
        <strain evidence="4">Pseudo-F2</strain>
    </source>
</reference>
<dbReference type="GO" id="GO:0009793">
    <property type="term" value="P:embryo development ending in seed dormancy"/>
    <property type="evidence" value="ECO:0007669"/>
    <property type="project" value="TreeGrafter"/>
</dbReference>
<dbReference type="InterPro" id="IPR011047">
    <property type="entry name" value="Quinoprotein_ADH-like_sf"/>
</dbReference>
<dbReference type="AlphaFoldDB" id="A0AAN7JCY4"/>
<feature type="compositionally biased region" description="Basic residues" evidence="1">
    <location>
        <begin position="668"/>
        <end position="679"/>
    </location>
</feature>
<gene>
    <name evidence="4" type="ORF">RGQ29_000474</name>
</gene>
<keyword evidence="3" id="KW-0732">Signal</keyword>
<keyword evidence="5" id="KW-1185">Reference proteome</keyword>
<evidence type="ECO:0008006" key="6">
    <source>
        <dbReference type="Google" id="ProtNLM"/>
    </source>
</evidence>
<dbReference type="InterPro" id="IPR045301">
    <property type="entry name" value="GEX3-like"/>
</dbReference>
<feature type="region of interest" description="Disordered" evidence="1">
    <location>
        <begin position="603"/>
        <end position="679"/>
    </location>
</feature>
<sequence>MPIIPLLILFLLFPTSLSMESQRYTGQEPSRSSGHRLSKPLVGEDGRIYACSEKDLFAFESNGTIAWTIHLDYTCNAAMAPVQGGLGKIYLVAENRVLKINSFNIGSSKPAAEVFFGPVPGQEELIEIIGLSVSTLSSSVFINIKNRGLFAYMTRGQLLWSVGPVIYRFGYQLGCRKNVTDCYFTSVPVIDQCEASIYISNTEGELYSLSVRSPYFKWIQDFSSLDKYYTITPGNNGRLYVTVPARALVLALDVSTGTVLWQGSIGPLSTTECAPVVDSNGWVSVGSLDGFLYSFSPTGILKKFSKADTLNCVIQVAPLLDCSGYAVYFSQTEMEGKISQTIDEYTYVSAMRPKTVIFTLLVPATGFTYWSERYPDQFSSSLSESDLHQFVLDEGILLAFVAASKTGNPLQCRTKRQKCASSCSQAKPKYLSIYTGNERAIILFLLFESAVLVMLAGLVWFCCIFWRKKKVQGQDLGSFLEKRRSLQLRKKVFDRTITELEQKAAEQAVANEVFEKLGDMVQERERIERKLSTTYSLGRDRASSQSKSMLPLYDVKTRSYSFLGANKESVKVFHTLSDTSSEESGSEKYTHWGFHEEELAAKAKAKAKAPAESSSDDGICETDYQSSPSETTSSSRGFINPLNGVQESGEVKLHDKEVKSLQTGSRLSLKRRRALSSTN</sequence>
<dbReference type="FunFam" id="2.130.10.10:FF:001929">
    <property type="entry name" value="Protein GAMETE EXPRESSED 3"/>
    <property type="match status" value="1"/>
</dbReference>
<dbReference type="Gene3D" id="2.130.10.10">
    <property type="entry name" value="YVTN repeat-like/Quinoprotein amine dehydrogenase"/>
    <property type="match status" value="1"/>
</dbReference>
<dbReference type="EMBL" id="JAXUIC010000001">
    <property type="protein sequence ID" value="KAK4606220.1"/>
    <property type="molecule type" value="Genomic_DNA"/>
</dbReference>
<proteinExistence type="predicted"/>
<dbReference type="GO" id="GO:0010183">
    <property type="term" value="P:pollen tube guidance"/>
    <property type="evidence" value="ECO:0007669"/>
    <property type="project" value="TreeGrafter"/>
</dbReference>
<dbReference type="PANTHER" id="PTHR37253">
    <property type="entry name" value="PROTEIN GAMETE EXPRESSED 3"/>
    <property type="match status" value="1"/>
</dbReference>
<evidence type="ECO:0000256" key="1">
    <source>
        <dbReference type="SAM" id="MobiDB-lite"/>
    </source>
</evidence>
<dbReference type="InterPro" id="IPR015943">
    <property type="entry name" value="WD40/YVTN_repeat-like_dom_sf"/>
</dbReference>
<feature type="compositionally biased region" description="Low complexity" evidence="1">
    <location>
        <begin position="626"/>
        <end position="635"/>
    </location>
</feature>
<dbReference type="PANTHER" id="PTHR37253:SF1">
    <property type="entry name" value="PROTEIN GAMETE EXPRESSED 3"/>
    <property type="match status" value="1"/>
</dbReference>
<evidence type="ECO:0000313" key="5">
    <source>
        <dbReference type="Proteomes" id="UP001324115"/>
    </source>
</evidence>
<dbReference type="SMART" id="SM00564">
    <property type="entry name" value="PQQ"/>
    <property type="match status" value="4"/>
</dbReference>
<protein>
    <recommendedName>
        <fullName evidence="6">Protein GAMETE EXPRESSED 3</fullName>
    </recommendedName>
</protein>
<dbReference type="Proteomes" id="UP001324115">
    <property type="component" value="Unassembled WGS sequence"/>
</dbReference>
<dbReference type="SUPFAM" id="SSF50998">
    <property type="entry name" value="Quinoprotein alcohol dehydrogenase-like"/>
    <property type="match status" value="1"/>
</dbReference>